<dbReference type="SUPFAM" id="SSF47384">
    <property type="entry name" value="Homodimeric domain of signal transducing histidine kinase"/>
    <property type="match status" value="1"/>
</dbReference>
<comment type="caution">
    <text evidence="9">The sequence shown here is derived from an EMBL/GenBank/DDBJ whole genome shotgun (WGS) entry which is preliminary data.</text>
</comment>
<dbReference type="InterPro" id="IPR003018">
    <property type="entry name" value="GAF"/>
</dbReference>
<comment type="catalytic activity">
    <reaction evidence="1">
        <text>ATP + protein L-histidine = ADP + protein N-phospho-L-histidine.</text>
        <dbReference type="EC" id="2.7.13.3"/>
    </reaction>
</comment>
<keyword evidence="7" id="KW-1133">Transmembrane helix</keyword>
<dbReference type="SUPFAM" id="SSF55874">
    <property type="entry name" value="ATPase domain of HSP90 chaperone/DNA topoisomerase II/histidine kinase"/>
    <property type="match status" value="1"/>
</dbReference>
<dbReference type="FunFam" id="3.30.565.10:FF:000006">
    <property type="entry name" value="Sensor histidine kinase WalK"/>
    <property type="match status" value="1"/>
</dbReference>
<gene>
    <name evidence="9" type="ORF">A2227_06105</name>
</gene>
<feature type="transmembrane region" description="Helical" evidence="7">
    <location>
        <begin position="6"/>
        <end position="23"/>
    </location>
</feature>
<dbReference type="PRINTS" id="PR00344">
    <property type="entry name" value="BCTRLSENSOR"/>
</dbReference>
<feature type="transmembrane region" description="Helical" evidence="7">
    <location>
        <begin position="61"/>
        <end position="84"/>
    </location>
</feature>
<dbReference type="InterPro" id="IPR005467">
    <property type="entry name" value="His_kinase_dom"/>
</dbReference>
<evidence type="ECO:0000256" key="7">
    <source>
        <dbReference type="SAM" id="Phobius"/>
    </source>
</evidence>
<dbReference type="InterPro" id="IPR036097">
    <property type="entry name" value="HisK_dim/P_sf"/>
</dbReference>
<feature type="transmembrane region" description="Helical" evidence="7">
    <location>
        <begin position="166"/>
        <end position="185"/>
    </location>
</feature>
<dbReference type="SUPFAM" id="SSF55781">
    <property type="entry name" value="GAF domain-like"/>
    <property type="match status" value="1"/>
</dbReference>
<feature type="transmembrane region" description="Helical" evidence="7">
    <location>
        <begin position="197"/>
        <end position="217"/>
    </location>
</feature>
<evidence type="ECO:0000256" key="5">
    <source>
        <dbReference type="ARBA" id="ARBA00022777"/>
    </source>
</evidence>
<dbReference type="PROSITE" id="PS50109">
    <property type="entry name" value="HIS_KIN"/>
    <property type="match status" value="1"/>
</dbReference>
<dbReference type="PANTHER" id="PTHR45453">
    <property type="entry name" value="PHOSPHATE REGULON SENSOR PROTEIN PHOR"/>
    <property type="match status" value="1"/>
</dbReference>
<reference evidence="9 10" key="1">
    <citation type="journal article" date="2016" name="Nat. Commun.">
        <title>Thousands of microbial genomes shed light on interconnected biogeochemical processes in an aquifer system.</title>
        <authorList>
            <person name="Anantharaman K."/>
            <person name="Brown C.T."/>
            <person name="Hug L.A."/>
            <person name="Sharon I."/>
            <person name="Castelle C.J."/>
            <person name="Probst A.J."/>
            <person name="Thomas B.C."/>
            <person name="Singh A."/>
            <person name="Wilkins M.J."/>
            <person name="Karaoz U."/>
            <person name="Brodie E.L."/>
            <person name="Williams K.H."/>
            <person name="Hubbard S.S."/>
            <person name="Banfield J.F."/>
        </authorList>
    </citation>
    <scope>NUCLEOTIDE SEQUENCE [LARGE SCALE GENOMIC DNA]</scope>
</reference>
<evidence type="ECO:0000256" key="4">
    <source>
        <dbReference type="ARBA" id="ARBA00022679"/>
    </source>
</evidence>
<evidence type="ECO:0000313" key="10">
    <source>
        <dbReference type="Proteomes" id="UP000178367"/>
    </source>
</evidence>
<dbReference type="Gene3D" id="3.30.565.10">
    <property type="entry name" value="Histidine kinase-like ATPase, C-terminal domain"/>
    <property type="match status" value="1"/>
</dbReference>
<dbReference type="GO" id="GO:0000155">
    <property type="term" value="F:phosphorelay sensor kinase activity"/>
    <property type="evidence" value="ECO:0007669"/>
    <property type="project" value="InterPro"/>
</dbReference>
<dbReference type="InterPro" id="IPR004358">
    <property type="entry name" value="Sig_transdc_His_kin-like_C"/>
</dbReference>
<proteinExistence type="predicted"/>
<keyword evidence="7" id="KW-0472">Membrane</keyword>
<dbReference type="SMART" id="SM00388">
    <property type="entry name" value="HisKA"/>
    <property type="match status" value="1"/>
</dbReference>
<evidence type="ECO:0000313" key="9">
    <source>
        <dbReference type="EMBL" id="OGF26833.1"/>
    </source>
</evidence>
<keyword evidence="4" id="KW-0808">Transferase</keyword>
<feature type="transmembrane region" description="Helical" evidence="7">
    <location>
        <begin position="262"/>
        <end position="279"/>
    </location>
</feature>
<dbReference type="AlphaFoldDB" id="A0A1F5SK57"/>
<evidence type="ECO:0000256" key="1">
    <source>
        <dbReference type="ARBA" id="ARBA00000085"/>
    </source>
</evidence>
<evidence type="ECO:0000256" key="2">
    <source>
        <dbReference type="ARBA" id="ARBA00012438"/>
    </source>
</evidence>
<feature type="domain" description="Histidine kinase" evidence="8">
    <location>
        <begin position="500"/>
        <end position="713"/>
    </location>
</feature>
<dbReference type="STRING" id="1797994.A2227_06105"/>
<organism evidence="9 10">
    <name type="scientific">Candidatus Falkowbacteria bacterium RIFOXYA2_FULL_47_19</name>
    <dbReference type="NCBI Taxonomy" id="1797994"/>
    <lineage>
        <taxon>Bacteria</taxon>
        <taxon>Candidatus Falkowiibacteriota</taxon>
    </lineage>
</organism>
<keyword evidence="3" id="KW-0597">Phosphoprotein</keyword>
<dbReference type="Pfam" id="PF00512">
    <property type="entry name" value="HisKA"/>
    <property type="match status" value="1"/>
</dbReference>
<dbReference type="InterPro" id="IPR050351">
    <property type="entry name" value="BphY/WalK/GraS-like"/>
</dbReference>
<dbReference type="GO" id="GO:0005886">
    <property type="term" value="C:plasma membrane"/>
    <property type="evidence" value="ECO:0007669"/>
    <property type="project" value="TreeGrafter"/>
</dbReference>
<sequence length="714" mass="81189">MDPNYILIILAFCSVIWAIILCFRVKSIEAYFFSAFIFFTGLWILVLGMSNLSRDADRVIFLTRFCNIFGILLFLSLMFFSSAFSERKRIIFENVIIVVSLIFIFLSFILPNNEIYKSIIIYSDKPAEGVLGSFYIYYCLLVLTIFGVSIYYFITSYRGFAVKKRLQIKYLVFGLFLFIFGAVFFDVVLPILGKEQLLSLGPLSFLFFVIFASYAIIRHQLLDIKIVIQRGLIYSVLFSFVAVVYILGVLILGLIFQGITNLTMIIVGLLTTGAGIYGIPPLDRFFRRATDRFFFKDKYDYSEAIYELSEILNKNLNLSALLQKITDKLLEILRPESLYIIVPGQNLIFSHDKIIRKTKVGLSAELTRAIEIHPDTVLVISDIPQELDALPKGETGERRRSLEQALSFGADYGIEMAIAIKSGTHLSGLVALGKKLSGDYYTSEDINLLKTFACQAAVAFENAQLYEKVKNHSKELEKKVVERTENIKSLQEEQRQMMMEIAHGLQTPLTIIRGELSLLNNQIKDKKEIGRLEHNIDHISRFIYDMLRLVRQERDGEERKTVFSLSELLEESIDNIKIITEDKNIDVAGNIEPDIDIFGDKSEIEELLMNLASNSLKFMKPGQRGKIILDLYRKGKEAVLIVADDGIGIDKKHISHIFEKMYRISNESFPDKKGTGLGLAICKKIVEKHGGAIRAESRLGQGTKFIIELPTRSS</sequence>
<dbReference type="InterPro" id="IPR029016">
    <property type="entry name" value="GAF-like_dom_sf"/>
</dbReference>
<dbReference type="EC" id="2.7.13.3" evidence="2"/>
<dbReference type="InterPro" id="IPR031621">
    <property type="entry name" value="HisKA_7TM"/>
</dbReference>
<dbReference type="CDD" id="cd00075">
    <property type="entry name" value="HATPase"/>
    <property type="match status" value="1"/>
</dbReference>
<feature type="transmembrane region" description="Helical" evidence="7">
    <location>
        <begin position="91"/>
        <end position="110"/>
    </location>
</feature>
<dbReference type="Gene3D" id="1.10.287.130">
    <property type="match status" value="1"/>
</dbReference>
<keyword evidence="5" id="KW-0418">Kinase</keyword>
<dbReference type="InterPro" id="IPR003594">
    <property type="entry name" value="HATPase_dom"/>
</dbReference>
<dbReference type="PANTHER" id="PTHR45453:SF1">
    <property type="entry name" value="PHOSPHATE REGULON SENSOR PROTEIN PHOR"/>
    <property type="match status" value="1"/>
</dbReference>
<dbReference type="CDD" id="cd00082">
    <property type="entry name" value="HisKA"/>
    <property type="match status" value="1"/>
</dbReference>
<feature type="transmembrane region" description="Helical" evidence="7">
    <location>
        <begin position="130"/>
        <end position="154"/>
    </location>
</feature>
<accession>A0A1F5SK57</accession>
<dbReference type="Pfam" id="PF02518">
    <property type="entry name" value="HATPase_c"/>
    <property type="match status" value="1"/>
</dbReference>
<dbReference type="SMART" id="SM00065">
    <property type="entry name" value="GAF"/>
    <property type="match status" value="1"/>
</dbReference>
<dbReference type="InterPro" id="IPR003661">
    <property type="entry name" value="HisK_dim/P_dom"/>
</dbReference>
<dbReference type="GO" id="GO:0016036">
    <property type="term" value="P:cellular response to phosphate starvation"/>
    <property type="evidence" value="ECO:0007669"/>
    <property type="project" value="TreeGrafter"/>
</dbReference>
<feature type="transmembrane region" description="Helical" evidence="7">
    <location>
        <begin position="232"/>
        <end position="256"/>
    </location>
</feature>
<keyword evidence="7" id="KW-0812">Transmembrane</keyword>
<feature type="transmembrane region" description="Helical" evidence="7">
    <location>
        <begin position="30"/>
        <end position="49"/>
    </location>
</feature>
<dbReference type="EMBL" id="MFGB01000013">
    <property type="protein sequence ID" value="OGF26833.1"/>
    <property type="molecule type" value="Genomic_DNA"/>
</dbReference>
<name>A0A1F5SK57_9BACT</name>
<evidence type="ECO:0000256" key="6">
    <source>
        <dbReference type="ARBA" id="ARBA00023012"/>
    </source>
</evidence>
<dbReference type="InterPro" id="IPR036890">
    <property type="entry name" value="HATPase_C_sf"/>
</dbReference>
<dbReference type="Proteomes" id="UP000178367">
    <property type="component" value="Unassembled WGS sequence"/>
</dbReference>
<protein>
    <recommendedName>
        <fullName evidence="2">histidine kinase</fullName>
        <ecNumber evidence="2">2.7.13.3</ecNumber>
    </recommendedName>
</protein>
<evidence type="ECO:0000259" key="8">
    <source>
        <dbReference type="PROSITE" id="PS50109"/>
    </source>
</evidence>
<dbReference type="GO" id="GO:0004721">
    <property type="term" value="F:phosphoprotein phosphatase activity"/>
    <property type="evidence" value="ECO:0007669"/>
    <property type="project" value="TreeGrafter"/>
</dbReference>
<dbReference type="SMART" id="SM00387">
    <property type="entry name" value="HATPase_c"/>
    <property type="match status" value="1"/>
</dbReference>
<dbReference type="Pfam" id="PF16927">
    <property type="entry name" value="HisKA_7TM"/>
    <property type="match status" value="1"/>
</dbReference>
<keyword evidence="6" id="KW-0902">Two-component regulatory system</keyword>
<dbReference type="Gene3D" id="3.30.450.40">
    <property type="match status" value="1"/>
</dbReference>
<evidence type="ECO:0000256" key="3">
    <source>
        <dbReference type="ARBA" id="ARBA00022553"/>
    </source>
</evidence>